<dbReference type="AlphaFoldDB" id="W2W3A9"/>
<reference evidence="2 3" key="1">
    <citation type="submission" date="2013-11" db="EMBL/GenBank/DDBJ databases">
        <title>The Genome Sequence of Phytophthora parasitica CJ01A1.</title>
        <authorList>
            <consortium name="The Broad Institute Genomics Platform"/>
            <person name="Russ C."/>
            <person name="Tyler B."/>
            <person name="Panabieres F."/>
            <person name="Shan W."/>
            <person name="Tripathy S."/>
            <person name="Grunwald N."/>
            <person name="Machado M."/>
            <person name="Johnson C.S."/>
            <person name="Walker B."/>
            <person name="Young S.K."/>
            <person name="Zeng Q."/>
            <person name="Gargeya S."/>
            <person name="Fitzgerald M."/>
            <person name="Haas B."/>
            <person name="Abouelleil A."/>
            <person name="Allen A.W."/>
            <person name="Alvarado L."/>
            <person name="Arachchi H.M."/>
            <person name="Berlin A.M."/>
            <person name="Chapman S.B."/>
            <person name="Gainer-Dewar J."/>
            <person name="Goldberg J."/>
            <person name="Griggs A."/>
            <person name="Gujja S."/>
            <person name="Hansen M."/>
            <person name="Howarth C."/>
            <person name="Imamovic A."/>
            <person name="Ireland A."/>
            <person name="Larimer J."/>
            <person name="McCowan C."/>
            <person name="Murphy C."/>
            <person name="Pearson M."/>
            <person name="Poon T.W."/>
            <person name="Priest M."/>
            <person name="Roberts A."/>
            <person name="Saif S."/>
            <person name="Shea T."/>
            <person name="Sisk P."/>
            <person name="Sykes S."/>
            <person name="Wortman J."/>
            <person name="Nusbaum C."/>
            <person name="Birren B."/>
        </authorList>
    </citation>
    <scope>NUCLEOTIDE SEQUENCE [LARGE SCALE GENOMIC DNA]</scope>
    <source>
        <strain evidence="2 3">CJ01A1</strain>
    </source>
</reference>
<name>W2W3A9_PHYNI</name>
<dbReference type="Proteomes" id="UP000018958">
    <property type="component" value="Unassembled WGS sequence"/>
</dbReference>
<gene>
    <name evidence="2" type="ORF">F441_19076</name>
</gene>
<sequence>MAVRHEQPVHASMRDPGMLSCSPEVSATRQRAARLQGYKMISIAFVQLDTGRRCWLDSNVLIQNVRGLAGYAGEILRWRRLAGHPTNKRRRGIEVRSEYRWC</sequence>
<dbReference type="EMBL" id="ANIX01003784">
    <property type="protein sequence ID" value="ETP04094.1"/>
    <property type="molecule type" value="Genomic_DNA"/>
</dbReference>
<evidence type="ECO:0000313" key="3">
    <source>
        <dbReference type="Proteomes" id="UP000018958"/>
    </source>
</evidence>
<evidence type="ECO:0000256" key="1">
    <source>
        <dbReference type="SAM" id="MobiDB-lite"/>
    </source>
</evidence>
<feature type="region of interest" description="Disordered" evidence="1">
    <location>
        <begin position="1"/>
        <end position="22"/>
    </location>
</feature>
<evidence type="ECO:0000313" key="2">
    <source>
        <dbReference type="EMBL" id="ETP04094.1"/>
    </source>
</evidence>
<organism evidence="2 3">
    <name type="scientific">Phytophthora nicotianae CJ01A1</name>
    <dbReference type="NCBI Taxonomy" id="1317063"/>
    <lineage>
        <taxon>Eukaryota</taxon>
        <taxon>Sar</taxon>
        <taxon>Stramenopiles</taxon>
        <taxon>Oomycota</taxon>
        <taxon>Peronosporomycetes</taxon>
        <taxon>Peronosporales</taxon>
        <taxon>Peronosporaceae</taxon>
        <taxon>Phytophthora</taxon>
    </lineage>
</organism>
<proteinExistence type="predicted"/>
<protein>
    <submittedName>
        <fullName evidence="2">Uncharacterized protein</fullName>
    </submittedName>
</protein>
<comment type="caution">
    <text evidence="2">The sequence shown here is derived from an EMBL/GenBank/DDBJ whole genome shotgun (WGS) entry which is preliminary data.</text>
</comment>
<accession>W2W3A9</accession>